<evidence type="ECO:0000313" key="3">
    <source>
        <dbReference type="EMBL" id="MBB6354226.1"/>
    </source>
</evidence>
<organism evidence="3 4">
    <name type="scientific">Aminobacter aganoensis</name>
    <dbReference type="NCBI Taxonomy" id="83264"/>
    <lineage>
        <taxon>Bacteria</taxon>
        <taxon>Pseudomonadati</taxon>
        <taxon>Pseudomonadota</taxon>
        <taxon>Alphaproteobacteria</taxon>
        <taxon>Hyphomicrobiales</taxon>
        <taxon>Phyllobacteriaceae</taxon>
        <taxon>Aminobacter</taxon>
    </lineage>
</organism>
<keyword evidence="1" id="KW-0560">Oxidoreductase</keyword>
<dbReference type="InterPro" id="IPR036291">
    <property type="entry name" value="NAD(P)-bd_dom_sf"/>
</dbReference>
<dbReference type="GO" id="GO:0016491">
    <property type="term" value="F:oxidoreductase activity"/>
    <property type="evidence" value="ECO:0007669"/>
    <property type="project" value="UniProtKB-KW"/>
</dbReference>
<dbReference type="EMBL" id="JACHOU010000003">
    <property type="protein sequence ID" value="MBB6354226.1"/>
    <property type="molecule type" value="Genomic_DNA"/>
</dbReference>
<dbReference type="RefSeq" id="WP_184699344.1">
    <property type="nucleotide sequence ID" value="NZ_BAABEG010000001.1"/>
</dbReference>
<dbReference type="Pfam" id="PF03807">
    <property type="entry name" value="F420_oxidored"/>
    <property type="match status" value="1"/>
</dbReference>
<keyword evidence="4" id="KW-1185">Reference proteome</keyword>
<name>A0A7X0KKQ6_9HYPH</name>
<gene>
    <name evidence="3" type="ORF">GGR00_002000</name>
</gene>
<sequence>MSPETPAIGILGAGRVGTALARLAIAAGYEVRVATGRPPAEIELLLEIMAPGAKAVTAEAAIADSDIVLLALPLSKYRSLKPELLAGKVVVDIMNYWAPTDGTIAEFEGVRSSSEVVQDFLSAASLVRSFNHMGYHEIEEEARPAGDPDRRALAVAGNDAAARGIVSAFVERLGYDAVDAGPLMASRTFGTGTPIFGATFGRAEMERMLSAEPVA</sequence>
<evidence type="ECO:0000256" key="1">
    <source>
        <dbReference type="ARBA" id="ARBA00023002"/>
    </source>
</evidence>
<feature type="domain" description="Pyrroline-5-carboxylate reductase catalytic N-terminal" evidence="2">
    <location>
        <begin position="8"/>
        <end position="96"/>
    </location>
</feature>
<dbReference type="InterPro" id="IPR051267">
    <property type="entry name" value="STEAP_metalloreductase"/>
</dbReference>
<dbReference type="PANTHER" id="PTHR14239">
    <property type="entry name" value="DUDULIN-RELATED"/>
    <property type="match status" value="1"/>
</dbReference>
<dbReference type="Proteomes" id="UP000536262">
    <property type="component" value="Unassembled WGS sequence"/>
</dbReference>
<dbReference type="Gene3D" id="3.40.50.720">
    <property type="entry name" value="NAD(P)-binding Rossmann-like Domain"/>
    <property type="match status" value="1"/>
</dbReference>
<reference evidence="3 4" key="1">
    <citation type="submission" date="2020-08" db="EMBL/GenBank/DDBJ databases">
        <title>Genomic Encyclopedia of Type Strains, Phase IV (KMG-IV): sequencing the most valuable type-strain genomes for metagenomic binning, comparative biology and taxonomic classification.</title>
        <authorList>
            <person name="Goeker M."/>
        </authorList>
    </citation>
    <scope>NUCLEOTIDE SEQUENCE [LARGE SCALE GENOMIC DNA]</scope>
    <source>
        <strain evidence="3 4">DSM 7051</strain>
    </source>
</reference>
<comment type="caution">
    <text evidence="3">The sequence shown here is derived from an EMBL/GenBank/DDBJ whole genome shotgun (WGS) entry which is preliminary data.</text>
</comment>
<evidence type="ECO:0000313" key="4">
    <source>
        <dbReference type="Proteomes" id="UP000536262"/>
    </source>
</evidence>
<dbReference type="SUPFAM" id="SSF51735">
    <property type="entry name" value="NAD(P)-binding Rossmann-fold domains"/>
    <property type="match status" value="1"/>
</dbReference>
<protein>
    <recommendedName>
        <fullName evidence="2">Pyrroline-5-carboxylate reductase catalytic N-terminal domain-containing protein</fullName>
    </recommendedName>
</protein>
<accession>A0A7X0KKQ6</accession>
<evidence type="ECO:0000259" key="2">
    <source>
        <dbReference type="Pfam" id="PF03807"/>
    </source>
</evidence>
<proteinExistence type="predicted"/>
<dbReference type="InterPro" id="IPR028939">
    <property type="entry name" value="P5C_Rdtase_cat_N"/>
</dbReference>
<dbReference type="AlphaFoldDB" id="A0A7X0KKQ6"/>